<sequence length="77" mass="8688">MWPGWKCVEYTLTDLENAINYWRAQHPGDDGASLCAEARALAEPYTLMFMEHRTTIAASDLSHEQQEAIEAVLKPHG</sequence>
<reference evidence="1 2" key="1">
    <citation type="journal article" date="2024" name="Chem. Sci.">
        <title>Discovery of a lagriamide polyketide by integrated genome mining, isotopic labeling, and untargeted metabolomics.</title>
        <authorList>
            <person name="Fergusson C.H."/>
            <person name="Saulog J."/>
            <person name="Paulo B.S."/>
            <person name="Wilson D.M."/>
            <person name="Liu D.Y."/>
            <person name="Morehouse N.J."/>
            <person name="Waterworth S."/>
            <person name="Barkei J."/>
            <person name="Gray C.A."/>
            <person name="Kwan J.C."/>
            <person name="Eustaquio A.S."/>
            <person name="Linington R.G."/>
        </authorList>
    </citation>
    <scope>NUCLEOTIDE SEQUENCE [LARGE SCALE GENOMIC DNA]</scope>
    <source>
        <strain evidence="1 2">RL17-338-BIF-B</strain>
    </source>
</reference>
<name>A0ABV1LYM8_9BURK</name>
<dbReference type="EMBL" id="JAOALG010000003">
    <property type="protein sequence ID" value="MEQ5844418.1"/>
    <property type="molecule type" value="Genomic_DNA"/>
</dbReference>
<dbReference type="Pfam" id="PF12512">
    <property type="entry name" value="DUF3717"/>
    <property type="match status" value="1"/>
</dbReference>
<dbReference type="Proteomes" id="UP001469089">
    <property type="component" value="Unassembled WGS sequence"/>
</dbReference>
<proteinExistence type="predicted"/>
<organism evidence="1 2">
    <name type="scientific">Paraburkholderia acidicola</name>
    <dbReference type="NCBI Taxonomy" id="1912599"/>
    <lineage>
        <taxon>Bacteria</taxon>
        <taxon>Pseudomonadati</taxon>
        <taxon>Pseudomonadota</taxon>
        <taxon>Betaproteobacteria</taxon>
        <taxon>Burkholderiales</taxon>
        <taxon>Burkholderiaceae</taxon>
        <taxon>Paraburkholderia</taxon>
    </lineage>
</organism>
<keyword evidence="2" id="KW-1185">Reference proteome</keyword>
<evidence type="ECO:0000313" key="1">
    <source>
        <dbReference type="EMBL" id="MEQ5844418.1"/>
    </source>
</evidence>
<evidence type="ECO:0000313" key="2">
    <source>
        <dbReference type="Proteomes" id="UP001469089"/>
    </source>
</evidence>
<gene>
    <name evidence="1" type="ORF">N0A02_33730</name>
</gene>
<geneLocation type="plasmid" evidence="1">
    <name>pl1</name>
</geneLocation>
<keyword evidence="1" id="KW-0614">Plasmid</keyword>
<dbReference type="InterPro" id="IPR022191">
    <property type="entry name" value="DUF3717"/>
</dbReference>
<accession>A0ABV1LYM8</accession>
<protein>
    <submittedName>
        <fullName evidence="1">DUF3717 domain-containing protein</fullName>
    </submittedName>
</protein>
<comment type="caution">
    <text evidence="1">The sequence shown here is derived from an EMBL/GenBank/DDBJ whole genome shotgun (WGS) entry which is preliminary data.</text>
</comment>